<sequence length="342" mass="38819">MAARCAQKLALLSRRYRDYVTRNPGAAAQCEGAVRALSYLLASRSSDSHELSELVYSASNLLVLLNDAILRKQLRQSLRVPLSQRKLMTWLGVLECVEVFIELGAAKAWGEVGRWAVIVLIQLAKAILRILLLWYHKAGLQTSPPIVPLDRDLQLGGDGSGSGSEAKEEAYVGKRSHRVMRPLADPASSRARLWGCPQRQERKDSRRRAEESEGTPTPLGLQETIAESIYIARPLMHLLGLAMWGQKSWKPWLLSGALDVTSLTLVGDMKALNRRERSELRRRSILLLYYMLRSPFYDRYAEARIQFLLRLLADYVPGIGFVARPLMDYLPFWQKVYFHNWG</sequence>
<evidence type="ECO:0000313" key="7">
    <source>
        <dbReference type="Proteomes" id="UP001066276"/>
    </source>
</evidence>
<comment type="similarity">
    <text evidence="1 4">Belongs to the peroxin-16 family.</text>
</comment>
<dbReference type="PANTHER" id="PTHR13299:SF0">
    <property type="entry name" value="PEROXISOMAL MEMBRANE PROTEIN PEX16"/>
    <property type="match status" value="1"/>
</dbReference>
<evidence type="ECO:0000256" key="3">
    <source>
        <dbReference type="ARBA" id="ARBA00022593"/>
    </source>
</evidence>
<keyword evidence="3 4" id="KW-0962">Peroxisome biogenesis</keyword>
<dbReference type="PANTHER" id="PTHR13299">
    <property type="entry name" value="PEROXISOMAL MEMBRANE PROTEIN PEX16"/>
    <property type="match status" value="1"/>
</dbReference>
<comment type="caution">
    <text evidence="6">The sequence shown here is derived from an EMBL/GenBank/DDBJ whole genome shotgun (WGS) entry which is preliminary data.</text>
</comment>
<dbReference type="Proteomes" id="UP001066276">
    <property type="component" value="Chromosome 3_2"/>
</dbReference>
<reference evidence="6" key="1">
    <citation type="journal article" date="2022" name="bioRxiv">
        <title>Sequencing and chromosome-scale assembly of the giantPleurodeles waltlgenome.</title>
        <authorList>
            <person name="Brown T."/>
            <person name="Elewa A."/>
            <person name="Iarovenko S."/>
            <person name="Subramanian E."/>
            <person name="Araus A.J."/>
            <person name="Petzold A."/>
            <person name="Susuki M."/>
            <person name="Suzuki K.-i.T."/>
            <person name="Hayashi T."/>
            <person name="Toyoda A."/>
            <person name="Oliveira C."/>
            <person name="Osipova E."/>
            <person name="Leigh N.D."/>
            <person name="Simon A."/>
            <person name="Yun M.H."/>
        </authorList>
    </citation>
    <scope>NUCLEOTIDE SEQUENCE</scope>
    <source>
        <strain evidence="6">20211129_DDA</strain>
        <tissue evidence="6">Liver</tissue>
    </source>
</reference>
<evidence type="ECO:0000256" key="1">
    <source>
        <dbReference type="ARBA" id="ARBA00009505"/>
    </source>
</evidence>
<evidence type="ECO:0000313" key="6">
    <source>
        <dbReference type="EMBL" id="KAJ1182715.1"/>
    </source>
</evidence>
<dbReference type="GO" id="GO:0005778">
    <property type="term" value="C:peroxisomal membrane"/>
    <property type="evidence" value="ECO:0007669"/>
    <property type="project" value="UniProtKB-SubCell"/>
</dbReference>
<dbReference type="EMBL" id="JANPWB010000006">
    <property type="protein sequence ID" value="KAJ1182715.1"/>
    <property type="molecule type" value="Genomic_DNA"/>
</dbReference>
<dbReference type="InterPro" id="IPR013919">
    <property type="entry name" value="Pex16"/>
</dbReference>
<organism evidence="6 7">
    <name type="scientific">Pleurodeles waltl</name>
    <name type="common">Iberian ribbed newt</name>
    <dbReference type="NCBI Taxonomy" id="8319"/>
    <lineage>
        <taxon>Eukaryota</taxon>
        <taxon>Metazoa</taxon>
        <taxon>Chordata</taxon>
        <taxon>Craniata</taxon>
        <taxon>Vertebrata</taxon>
        <taxon>Euteleostomi</taxon>
        <taxon>Amphibia</taxon>
        <taxon>Batrachia</taxon>
        <taxon>Caudata</taxon>
        <taxon>Salamandroidea</taxon>
        <taxon>Salamandridae</taxon>
        <taxon>Pleurodelinae</taxon>
        <taxon>Pleurodeles</taxon>
    </lineage>
</organism>
<feature type="region of interest" description="Disordered" evidence="5">
    <location>
        <begin position="185"/>
        <end position="219"/>
    </location>
</feature>
<comment type="subcellular location">
    <subcellularLocation>
        <location evidence="4">Peroxisome membrane</location>
    </subcellularLocation>
</comment>
<gene>
    <name evidence="6" type="ORF">NDU88_007896</name>
</gene>
<keyword evidence="7" id="KW-1185">Reference proteome</keyword>
<evidence type="ECO:0000256" key="4">
    <source>
        <dbReference type="RuleBase" id="RU365003"/>
    </source>
</evidence>
<feature type="compositionally biased region" description="Basic and acidic residues" evidence="5">
    <location>
        <begin position="199"/>
        <end position="211"/>
    </location>
</feature>
<evidence type="ECO:0000256" key="2">
    <source>
        <dbReference type="ARBA" id="ARBA00018577"/>
    </source>
</evidence>
<dbReference type="GO" id="GO:0007031">
    <property type="term" value="P:peroxisome organization"/>
    <property type="evidence" value="ECO:0007669"/>
    <property type="project" value="UniProtKB-KW"/>
</dbReference>
<dbReference type="Pfam" id="PF08610">
    <property type="entry name" value="Pex16"/>
    <property type="match status" value="1"/>
</dbReference>
<name>A0AAV7U2L5_PLEWA</name>
<dbReference type="AlphaFoldDB" id="A0AAV7U2L5"/>
<evidence type="ECO:0000256" key="5">
    <source>
        <dbReference type="SAM" id="MobiDB-lite"/>
    </source>
</evidence>
<keyword evidence="4" id="KW-0576">Peroxisome</keyword>
<proteinExistence type="inferred from homology"/>
<accession>A0AAV7U2L5</accession>
<protein>
    <recommendedName>
        <fullName evidence="2 4">Peroxisomal membrane protein PEX16</fullName>
    </recommendedName>
</protein>